<dbReference type="OrthoDB" id="886303at2"/>
<accession>A0A5R8WMM9</accession>
<protein>
    <submittedName>
        <fullName evidence="1">Uncharacterized protein</fullName>
    </submittedName>
</protein>
<dbReference type="AlphaFoldDB" id="A0A5R8WMM9"/>
<proteinExistence type="predicted"/>
<reference evidence="1 2" key="1">
    <citation type="submission" date="2019-05" db="EMBL/GenBank/DDBJ databases">
        <title>Hymenobacter edaphi sp. nov., isolated from abandoned arsenic-contaminated farmland soil.</title>
        <authorList>
            <person name="Nie L."/>
        </authorList>
    </citation>
    <scope>NUCLEOTIDE SEQUENCE [LARGE SCALE GENOMIC DNA]</scope>
    <source>
        <strain evidence="1 2">1-3-3-8</strain>
    </source>
</reference>
<sequence length="116" mass="13491">MTNFVVEQGEVFEINMQTPSGGEFWVSSAEHEITVGFEEYHTHFGWHEGTHPEQDATDAATFIQQLQSGQLRLAVWYKGDTYAGSRPIESDEELHPKNWLQHWLWRSRTVKVKSWA</sequence>
<dbReference type="EMBL" id="VAJM01000010">
    <property type="protein sequence ID" value="TLM90147.1"/>
    <property type="molecule type" value="Genomic_DNA"/>
</dbReference>
<name>A0A5R8WMM9_9BACT</name>
<keyword evidence="2" id="KW-1185">Reference proteome</keyword>
<evidence type="ECO:0000313" key="1">
    <source>
        <dbReference type="EMBL" id="TLM90147.1"/>
    </source>
</evidence>
<dbReference type="Proteomes" id="UP000305517">
    <property type="component" value="Unassembled WGS sequence"/>
</dbReference>
<comment type="caution">
    <text evidence="1">The sequence shown here is derived from an EMBL/GenBank/DDBJ whole genome shotgun (WGS) entry which is preliminary data.</text>
</comment>
<evidence type="ECO:0000313" key="2">
    <source>
        <dbReference type="Proteomes" id="UP000305517"/>
    </source>
</evidence>
<gene>
    <name evidence="1" type="ORF">FDY95_19240</name>
</gene>
<organism evidence="1 2">
    <name type="scientific">Hymenobacter jeollabukensis</name>
    <dbReference type="NCBI Taxonomy" id="2025313"/>
    <lineage>
        <taxon>Bacteria</taxon>
        <taxon>Pseudomonadati</taxon>
        <taxon>Bacteroidota</taxon>
        <taxon>Cytophagia</taxon>
        <taxon>Cytophagales</taxon>
        <taxon>Hymenobacteraceae</taxon>
        <taxon>Hymenobacter</taxon>
    </lineage>
</organism>